<dbReference type="GO" id="GO:0004577">
    <property type="term" value="F:N-acetylglucosaminyldiphosphodolichol N-acetylglucosaminyltransferase activity"/>
    <property type="evidence" value="ECO:0007669"/>
    <property type="project" value="TreeGrafter"/>
</dbReference>
<keyword evidence="5" id="KW-0472">Membrane</keyword>
<evidence type="ECO:0000256" key="2">
    <source>
        <dbReference type="ARBA" id="ARBA00022692"/>
    </source>
</evidence>
<evidence type="ECO:0000256" key="4">
    <source>
        <dbReference type="ARBA" id="ARBA00022989"/>
    </source>
</evidence>
<name>A0A369MJK8_EGGLN</name>
<evidence type="ECO:0000313" key="6">
    <source>
        <dbReference type="EMBL" id="RDB72435.1"/>
    </source>
</evidence>
<organism evidence="6 7">
    <name type="scientific">Eggerthella lenta</name>
    <name type="common">Eubacterium lentum</name>
    <dbReference type="NCBI Taxonomy" id="84112"/>
    <lineage>
        <taxon>Bacteria</taxon>
        <taxon>Bacillati</taxon>
        <taxon>Actinomycetota</taxon>
        <taxon>Coriobacteriia</taxon>
        <taxon>Eggerthellales</taxon>
        <taxon>Eggerthellaceae</taxon>
        <taxon>Eggerthella</taxon>
    </lineage>
</organism>
<sequence length="157" mass="17786">MIVNLADSKICVPSSSGGHLTQMFLLMPVLKKSKDRFWITFDKEDAKTLLENERVYNCYYPTNHNAKNLLRNTILAIRVLAKERPNLIISSGAAVAVPFFYIGKLFGAKLVYVEVFDRVNSATLTGRLVSRIADLFIVQWEEQLEVYPRAVNLGSVF</sequence>
<dbReference type="AlphaFoldDB" id="A0A369MJK8"/>
<protein>
    <submittedName>
        <fullName evidence="6">UDP-N-acetylglucosamine--LPS N-acetylglucosamine transferase</fullName>
    </submittedName>
</protein>
<reference evidence="6 7" key="1">
    <citation type="journal article" date="2018" name="Elife">
        <title>Discovery and characterization of a prevalent human gut bacterial enzyme sufficient for the inactivation of a family of plant toxins.</title>
        <authorList>
            <person name="Koppel N."/>
            <person name="Bisanz J.E."/>
            <person name="Pandelia M.E."/>
            <person name="Turnbaugh P.J."/>
            <person name="Balskus E.P."/>
        </authorList>
    </citation>
    <scope>NUCLEOTIDE SEQUENCE [LARGE SCALE GENOMIC DNA]</scope>
    <source>
        <strain evidence="6 7">W1 BHI 6</strain>
    </source>
</reference>
<evidence type="ECO:0000256" key="3">
    <source>
        <dbReference type="ARBA" id="ARBA00022824"/>
    </source>
</evidence>
<dbReference type="PANTHER" id="PTHR12154">
    <property type="entry name" value="GLYCOSYL TRANSFERASE-RELATED"/>
    <property type="match status" value="1"/>
</dbReference>
<dbReference type="PANTHER" id="PTHR12154:SF4">
    <property type="entry name" value="UDP-N-ACETYLGLUCOSAMINE TRANSFERASE SUBUNIT ALG14 HOMOLOG"/>
    <property type="match status" value="1"/>
</dbReference>
<dbReference type="SUPFAM" id="SSF53756">
    <property type="entry name" value="UDP-Glycosyltransferase/glycogen phosphorylase"/>
    <property type="match status" value="1"/>
</dbReference>
<proteinExistence type="predicted"/>
<dbReference type="GO" id="GO:0006488">
    <property type="term" value="P:dolichol-linked oligosaccharide biosynthetic process"/>
    <property type="evidence" value="ECO:0007669"/>
    <property type="project" value="InterPro"/>
</dbReference>
<comment type="caution">
    <text evidence="6">The sequence shown here is derived from an EMBL/GenBank/DDBJ whole genome shotgun (WGS) entry which is preliminary data.</text>
</comment>
<dbReference type="EMBL" id="PPTU01000003">
    <property type="protein sequence ID" value="RDB72435.1"/>
    <property type="molecule type" value="Genomic_DNA"/>
</dbReference>
<dbReference type="Pfam" id="PF08660">
    <property type="entry name" value="Alg14"/>
    <property type="match status" value="1"/>
</dbReference>
<keyword evidence="3" id="KW-0256">Endoplasmic reticulum</keyword>
<dbReference type="Proteomes" id="UP000253970">
    <property type="component" value="Unassembled WGS sequence"/>
</dbReference>
<keyword evidence="6" id="KW-0808">Transferase</keyword>
<keyword evidence="2" id="KW-0812">Transmembrane</keyword>
<dbReference type="Gene3D" id="3.40.50.2000">
    <property type="entry name" value="Glycogen Phosphorylase B"/>
    <property type="match status" value="1"/>
</dbReference>
<evidence type="ECO:0000256" key="5">
    <source>
        <dbReference type="ARBA" id="ARBA00023136"/>
    </source>
</evidence>
<accession>A0A369MJK8</accession>
<evidence type="ECO:0000313" key="7">
    <source>
        <dbReference type="Proteomes" id="UP000253970"/>
    </source>
</evidence>
<evidence type="ECO:0000256" key="1">
    <source>
        <dbReference type="ARBA" id="ARBA00004389"/>
    </source>
</evidence>
<gene>
    <name evidence="6" type="ORF">C1875_02900</name>
</gene>
<dbReference type="InterPro" id="IPR013969">
    <property type="entry name" value="Oligosacch_biosynth_Alg14"/>
</dbReference>
<comment type="subcellular location">
    <subcellularLocation>
        <location evidence="1">Endoplasmic reticulum membrane</location>
        <topology evidence="1">Single-pass membrane protein</topology>
    </subcellularLocation>
</comment>
<keyword evidence="4" id="KW-1133">Transmembrane helix</keyword>
<dbReference type="NCBIfam" id="NF041549">
    <property type="entry name" value="PssD"/>
    <property type="match status" value="1"/>
</dbReference>